<gene>
    <name evidence="2" type="ORF">SERLA73DRAFT_73486</name>
</gene>
<evidence type="ECO:0000256" key="1">
    <source>
        <dbReference type="SAM" id="MobiDB-lite"/>
    </source>
</evidence>
<dbReference type="HOGENOM" id="CLU_014804_0_0_1"/>
<reference evidence="3" key="1">
    <citation type="journal article" date="2011" name="Science">
        <title>The plant cell wall-decomposing machinery underlies the functional diversity of forest fungi.</title>
        <authorList>
            <person name="Eastwood D.C."/>
            <person name="Floudas D."/>
            <person name="Binder M."/>
            <person name="Majcherczyk A."/>
            <person name="Schneider P."/>
            <person name="Aerts A."/>
            <person name="Asiegbu F.O."/>
            <person name="Baker S.E."/>
            <person name="Barry K."/>
            <person name="Bendiksby M."/>
            <person name="Blumentritt M."/>
            <person name="Coutinho P.M."/>
            <person name="Cullen D."/>
            <person name="de Vries R.P."/>
            <person name="Gathman A."/>
            <person name="Goodell B."/>
            <person name="Henrissat B."/>
            <person name="Ihrmark K."/>
            <person name="Kauserud H."/>
            <person name="Kohler A."/>
            <person name="LaButti K."/>
            <person name="Lapidus A."/>
            <person name="Lavin J.L."/>
            <person name="Lee Y.-H."/>
            <person name="Lindquist E."/>
            <person name="Lilly W."/>
            <person name="Lucas S."/>
            <person name="Morin E."/>
            <person name="Murat C."/>
            <person name="Oguiza J.A."/>
            <person name="Park J."/>
            <person name="Pisabarro A.G."/>
            <person name="Riley R."/>
            <person name="Rosling A."/>
            <person name="Salamov A."/>
            <person name="Schmidt O."/>
            <person name="Schmutz J."/>
            <person name="Skrede I."/>
            <person name="Stenlid J."/>
            <person name="Wiebenga A."/>
            <person name="Xie X."/>
            <person name="Kuees U."/>
            <person name="Hibbett D.S."/>
            <person name="Hoffmeister D."/>
            <person name="Hoegberg N."/>
            <person name="Martin F."/>
            <person name="Grigoriev I.V."/>
            <person name="Watkinson S.C."/>
        </authorList>
    </citation>
    <scope>NUCLEOTIDE SEQUENCE [LARGE SCALE GENOMIC DNA]</scope>
    <source>
        <strain evidence="3">strain S7.3</strain>
    </source>
</reference>
<feature type="compositionally biased region" description="Low complexity" evidence="1">
    <location>
        <begin position="763"/>
        <end position="790"/>
    </location>
</feature>
<dbReference type="Proteomes" id="UP000008063">
    <property type="component" value="Unassembled WGS sequence"/>
</dbReference>
<feature type="compositionally biased region" description="Acidic residues" evidence="1">
    <location>
        <begin position="374"/>
        <end position="388"/>
    </location>
</feature>
<proteinExistence type="predicted"/>
<evidence type="ECO:0000313" key="3">
    <source>
        <dbReference type="Proteomes" id="UP000008063"/>
    </source>
</evidence>
<dbReference type="AlphaFoldDB" id="F8PYD9"/>
<organism evidence="3">
    <name type="scientific">Serpula lacrymans var. lacrymans (strain S7.3)</name>
    <name type="common">Dry rot fungus</name>
    <dbReference type="NCBI Taxonomy" id="936435"/>
    <lineage>
        <taxon>Eukaryota</taxon>
        <taxon>Fungi</taxon>
        <taxon>Dikarya</taxon>
        <taxon>Basidiomycota</taxon>
        <taxon>Agaricomycotina</taxon>
        <taxon>Agaricomycetes</taxon>
        <taxon>Agaricomycetidae</taxon>
        <taxon>Boletales</taxon>
        <taxon>Coniophorineae</taxon>
        <taxon>Serpulaceae</taxon>
        <taxon>Serpula</taxon>
    </lineage>
</organism>
<feature type="region of interest" description="Disordered" evidence="1">
    <location>
        <begin position="240"/>
        <end position="286"/>
    </location>
</feature>
<dbReference type="OMA" id="DLEWEWK"/>
<dbReference type="STRING" id="936435.F8PYD9"/>
<feature type="compositionally biased region" description="Low complexity" evidence="1">
    <location>
        <begin position="682"/>
        <end position="694"/>
    </location>
</feature>
<feature type="compositionally biased region" description="Low complexity" evidence="1">
    <location>
        <begin position="481"/>
        <end position="495"/>
    </location>
</feature>
<feature type="compositionally biased region" description="Polar residues" evidence="1">
    <location>
        <begin position="240"/>
        <end position="278"/>
    </location>
</feature>
<keyword evidence="3" id="KW-1185">Reference proteome</keyword>
<feature type="region of interest" description="Disordered" evidence="1">
    <location>
        <begin position="359"/>
        <end position="405"/>
    </location>
</feature>
<feature type="region of interest" description="Disordered" evidence="1">
    <location>
        <begin position="584"/>
        <end position="867"/>
    </location>
</feature>
<feature type="compositionally biased region" description="Basic and acidic residues" evidence="1">
    <location>
        <begin position="359"/>
        <end position="372"/>
    </location>
</feature>
<feature type="compositionally biased region" description="Low complexity" evidence="1">
    <location>
        <begin position="706"/>
        <end position="748"/>
    </location>
</feature>
<sequence length="909" mass="99149">MPVEHALPGVFLIDDEASVLAVEARWEEMSILPGPYNAASNATLVRHGAIVVVRKEPQYRDGRSWKGAQWKNSFISQFPERRKAVISYNKDQNTMFFRLRVSIECNGEECYLYWYRKSRFRTEPDASDEEQNKRMRFGNAAAAKRGQTSAGVAWGFVAIRYNYHNWTEVTVQWKRDTCDARSLKRCTCAMLMSNSLFSLILKEDIRARRSPRPSFAMHTRRSTSALSPLAIILPHPQLYNPTSSAPHTPRSVHSPTCSNLFLNPQNRKSTDSWNSSIYDNDGDPDAEWQQDQLTLLSRTLDALPAHLITPFNGHVPPSNLLDKIARGITAAKGPNDWPHSIRATRLQLLNLARSRAQEARARAQDERRRTVIEEQQEMEGDEERDDGDAAQHSAKVNASHPRRPLYRQSSMDFMNAVDPGLDVKNNDSIARLSYRLQRQDRTISNTSYHPYLRPPHLPRASLSLRRSDAHAHSLSPSVHILNPSTPSSSTLNSSHPYTYSRMSGSSLSSMSSVSLHRPSSLCRASTMTLADESTMDVEVENVFASVPGGYSEKRSNAYMTPRHAIKRAPSFGVAAVQTRANARAVKSGVPSTPVKTKLASPIKVNPSTPMKPHNINVLPTLPMSSKFATPAPAKSSSHVKSRSETKGEARALAPSPSPSSSDEEEKARGKRAKKARTKSPEGLPLLGSSSPGSPYGVQTRSKTRASVSIKSVTSTSTGRGSKTSASSIKTSSTKVSSSVSEKISSNKVTVASSPSPISKAREAGAASSVRATSTVAPTSSASPISSSLSPKQDKKPQLRANLQRNPSIFGAELPRAQVTPPFPSPIPRVQALSPSSPASREKANRRISTPTHSAFNLTSTPMIPFSPHAPRTLRRAARRISFGSLASQGDEGGSGGGCGLGLGSAFQLA</sequence>
<accession>F8PYD9</accession>
<feature type="region of interest" description="Disordered" evidence="1">
    <location>
        <begin position="475"/>
        <end position="495"/>
    </location>
</feature>
<feature type="compositionally biased region" description="Basic residues" evidence="1">
    <location>
        <begin position="668"/>
        <end position="677"/>
    </location>
</feature>
<dbReference type="InParanoid" id="F8PYD9"/>
<name>F8PYD9_SERL3</name>
<dbReference type="OrthoDB" id="2692779at2759"/>
<evidence type="ECO:0000313" key="2">
    <source>
        <dbReference type="EMBL" id="EGN98902.1"/>
    </source>
</evidence>
<feature type="compositionally biased region" description="Polar residues" evidence="1">
    <location>
        <begin position="846"/>
        <end position="861"/>
    </location>
</feature>
<dbReference type="EMBL" id="GL945480">
    <property type="protein sequence ID" value="EGN98902.1"/>
    <property type="molecule type" value="Genomic_DNA"/>
</dbReference>
<protein>
    <submittedName>
        <fullName evidence="2">Uncharacterized protein</fullName>
    </submittedName>
</protein>